<accession>A0A6J7MS92</accession>
<dbReference type="InterPro" id="IPR010923">
    <property type="entry name" value="T(6)A37_SUA5"/>
</dbReference>
<dbReference type="GO" id="GO:0005737">
    <property type="term" value="C:cytoplasm"/>
    <property type="evidence" value="ECO:0007669"/>
    <property type="project" value="UniProtKB-SubCell"/>
</dbReference>
<dbReference type="GO" id="GO:0061710">
    <property type="term" value="F:L-threonylcarbamoyladenylate synthase"/>
    <property type="evidence" value="ECO:0007669"/>
    <property type="project" value="UniProtKB-EC"/>
</dbReference>
<protein>
    <recommendedName>
        <fullName evidence="4">Threonylcarbamoyl-AMP synthase</fullName>
        <ecNumber evidence="3">2.7.7.87</ecNumber>
    </recommendedName>
    <alternativeName>
        <fullName evidence="11">L-threonylcarbamoyladenylate synthase</fullName>
    </alternativeName>
</protein>
<evidence type="ECO:0000256" key="3">
    <source>
        <dbReference type="ARBA" id="ARBA00012584"/>
    </source>
</evidence>
<reference evidence="14" key="1">
    <citation type="submission" date="2020-05" db="EMBL/GenBank/DDBJ databases">
        <authorList>
            <person name="Chiriac C."/>
            <person name="Salcher M."/>
            <person name="Ghai R."/>
            <person name="Kavagutti S V."/>
        </authorList>
    </citation>
    <scope>NUCLEOTIDE SEQUENCE</scope>
</reference>
<dbReference type="InterPro" id="IPR050156">
    <property type="entry name" value="TC-AMP_synthase_SUA5"/>
</dbReference>
<dbReference type="EMBL" id="CAFBOK010000090">
    <property type="protein sequence ID" value="CAB4984010.1"/>
    <property type="molecule type" value="Genomic_DNA"/>
</dbReference>
<evidence type="ECO:0000256" key="1">
    <source>
        <dbReference type="ARBA" id="ARBA00004496"/>
    </source>
</evidence>
<dbReference type="GO" id="GO:0006450">
    <property type="term" value="P:regulation of translational fidelity"/>
    <property type="evidence" value="ECO:0007669"/>
    <property type="project" value="TreeGrafter"/>
</dbReference>
<dbReference type="Pfam" id="PF03481">
    <property type="entry name" value="Sua5_C"/>
    <property type="match status" value="1"/>
</dbReference>
<keyword evidence="7" id="KW-0819">tRNA processing</keyword>
<dbReference type="PANTHER" id="PTHR17490:SF16">
    <property type="entry name" value="THREONYLCARBAMOYL-AMP SYNTHASE"/>
    <property type="match status" value="1"/>
</dbReference>
<evidence type="ECO:0000256" key="10">
    <source>
        <dbReference type="ARBA" id="ARBA00022840"/>
    </source>
</evidence>
<dbReference type="InterPro" id="IPR017945">
    <property type="entry name" value="DHBP_synth_RibB-like_a/b_dom"/>
</dbReference>
<evidence type="ECO:0000256" key="4">
    <source>
        <dbReference type="ARBA" id="ARBA00015492"/>
    </source>
</evidence>
<organism evidence="14">
    <name type="scientific">freshwater metagenome</name>
    <dbReference type="NCBI Taxonomy" id="449393"/>
    <lineage>
        <taxon>unclassified sequences</taxon>
        <taxon>metagenomes</taxon>
        <taxon>ecological metagenomes</taxon>
    </lineage>
</organism>
<dbReference type="Gene3D" id="3.40.50.11030">
    <property type="entry name" value="Threonylcarbamoyl-AMP synthase, C-terminal domain"/>
    <property type="match status" value="1"/>
</dbReference>
<dbReference type="InterPro" id="IPR006070">
    <property type="entry name" value="Sua5-like_dom"/>
</dbReference>
<sequence length="308" mass="31701">MAFPTETVYGLGADASNDAAVGRVFSVKGRPTDHPLIVHLADAEQLDGWAAIVTPTARLLADAFWPGPLTILVERSASVSLAVTGGRSTVGLRVPDHPVARELLRAFGGGIAAPSANRFGRVSPTTAAHVAADLGEDVDVVLDGGPCRVGVESTIVDLTGEVPVVLRSGGISIDRLEEVLGHVVEVHVSAEPAEGGARAPGMLEAHYAPEARVILASEHDVIDVVADALAAATGRVGLLAPTVIAGLSEDVVELEPAGTADDYAVVLYSRLRQADRLGLSVLICVPPPNVGIGLAVNDRLRRAAASSM</sequence>
<name>A0A6J7MS92_9ZZZZ</name>
<evidence type="ECO:0000256" key="9">
    <source>
        <dbReference type="ARBA" id="ARBA00022741"/>
    </source>
</evidence>
<evidence type="ECO:0000256" key="5">
    <source>
        <dbReference type="ARBA" id="ARBA00022490"/>
    </source>
</evidence>
<dbReference type="Pfam" id="PF01300">
    <property type="entry name" value="Sua5_yciO_yrdC"/>
    <property type="match status" value="1"/>
</dbReference>
<comment type="catalytic activity">
    <reaction evidence="12">
        <text>L-threonine + hydrogencarbonate + ATP = L-threonylcarbamoyladenylate + diphosphate + H2O</text>
        <dbReference type="Rhea" id="RHEA:36407"/>
        <dbReference type="ChEBI" id="CHEBI:15377"/>
        <dbReference type="ChEBI" id="CHEBI:17544"/>
        <dbReference type="ChEBI" id="CHEBI:30616"/>
        <dbReference type="ChEBI" id="CHEBI:33019"/>
        <dbReference type="ChEBI" id="CHEBI:57926"/>
        <dbReference type="ChEBI" id="CHEBI:73682"/>
        <dbReference type="EC" id="2.7.7.87"/>
    </reaction>
</comment>
<dbReference type="AlphaFoldDB" id="A0A6J7MS92"/>
<keyword evidence="6" id="KW-0808">Transferase</keyword>
<dbReference type="GO" id="GO:0008033">
    <property type="term" value="P:tRNA processing"/>
    <property type="evidence" value="ECO:0007669"/>
    <property type="project" value="UniProtKB-KW"/>
</dbReference>
<evidence type="ECO:0000256" key="12">
    <source>
        <dbReference type="ARBA" id="ARBA00048366"/>
    </source>
</evidence>
<dbReference type="PROSITE" id="PS51163">
    <property type="entry name" value="YRDC"/>
    <property type="match status" value="1"/>
</dbReference>
<evidence type="ECO:0000256" key="2">
    <source>
        <dbReference type="ARBA" id="ARBA00007663"/>
    </source>
</evidence>
<dbReference type="PANTHER" id="PTHR17490">
    <property type="entry name" value="SUA5"/>
    <property type="match status" value="1"/>
</dbReference>
<dbReference type="PIRSF" id="PIRSF004930">
    <property type="entry name" value="Tln_factor_SUA5"/>
    <property type="match status" value="1"/>
</dbReference>
<evidence type="ECO:0000313" key="14">
    <source>
        <dbReference type="EMBL" id="CAB4984010.1"/>
    </source>
</evidence>
<keyword evidence="9" id="KW-0547">Nucleotide-binding</keyword>
<proteinExistence type="inferred from homology"/>
<gene>
    <name evidence="14" type="ORF">UFOPK3927_00889</name>
</gene>
<keyword evidence="8" id="KW-0548">Nucleotidyltransferase</keyword>
<feature type="domain" description="YrdC-like" evidence="13">
    <location>
        <begin position="1"/>
        <end position="171"/>
    </location>
</feature>
<dbReference type="InterPro" id="IPR038385">
    <property type="entry name" value="Sua5/YwlC_C"/>
</dbReference>
<dbReference type="InterPro" id="IPR005145">
    <property type="entry name" value="Sua5_C"/>
</dbReference>
<evidence type="ECO:0000256" key="11">
    <source>
        <dbReference type="ARBA" id="ARBA00029774"/>
    </source>
</evidence>
<keyword evidence="5" id="KW-0963">Cytoplasm</keyword>
<evidence type="ECO:0000256" key="7">
    <source>
        <dbReference type="ARBA" id="ARBA00022694"/>
    </source>
</evidence>
<dbReference type="Gene3D" id="3.90.870.10">
    <property type="entry name" value="DHBP synthase"/>
    <property type="match status" value="1"/>
</dbReference>
<evidence type="ECO:0000256" key="6">
    <source>
        <dbReference type="ARBA" id="ARBA00022679"/>
    </source>
</evidence>
<evidence type="ECO:0000259" key="13">
    <source>
        <dbReference type="PROSITE" id="PS51163"/>
    </source>
</evidence>
<comment type="subcellular location">
    <subcellularLocation>
        <location evidence="1">Cytoplasm</location>
    </subcellularLocation>
</comment>
<comment type="similarity">
    <text evidence="2">Belongs to the SUA5 family.</text>
</comment>
<dbReference type="SUPFAM" id="SSF55821">
    <property type="entry name" value="YrdC/RibB"/>
    <property type="match status" value="1"/>
</dbReference>
<evidence type="ECO:0000256" key="8">
    <source>
        <dbReference type="ARBA" id="ARBA00022695"/>
    </source>
</evidence>
<dbReference type="GO" id="GO:0000049">
    <property type="term" value="F:tRNA binding"/>
    <property type="evidence" value="ECO:0007669"/>
    <property type="project" value="TreeGrafter"/>
</dbReference>
<dbReference type="NCBIfam" id="TIGR00057">
    <property type="entry name" value="L-threonylcarbamoyladenylate synthase"/>
    <property type="match status" value="1"/>
</dbReference>
<dbReference type="EC" id="2.7.7.87" evidence="3"/>
<keyword evidence="10" id="KW-0067">ATP-binding</keyword>
<dbReference type="GO" id="GO:0003725">
    <property type="term" value="F:double-stranded RNA binding"/>
    <property type="evidence" value="ECO:0007669"/>
    <property type="project" value="InterPro"/>
</dbReference>
<dbReference type="GO" id="GO:0005524">
    <property type="term" value="F:ATP binding"/>
    <property type="evidence" value="ECO:0007669"/>
    <property type="project" value="UniProtKB-KW"/>
</dbReference>